<dbReference type="GO" id="GO:0000166">
    <property type="term" value="F:nucleotide binding"/>
    <property type="evidence" value="ECO:0007669"/>
    <property type="project" value="InterPro"/>
</dbReference>
<dbReference type="Pfam" id="PF01408">
    <property type="entry name" value="GFO_IDH_MocA"/>
    <property type="match status" value="1"/>
</dbReference>
<dbReference type="Gene3D" id="3.40.50.720">
    <property type="entry name" value="NAD(P)-binding Rossmann-like Domain"/>
    <property type="match status" value="1"/>
</dbReference>
<dbReference type="Gene3D" id="3.30.360.10">
    <property type="entry name" value="Dihydrodipicolinate Reductase, domain 2"/>
    <property type="match status" value="1"/>
</dbReference>
<feature type="non-terminal residue" evidence="4">
    <location>
        <position position="148"/>
    </location>
</feature>
<dbReference type="AlphaFoldDB" id="A0A383DDJ9"/>
<dbReference type="GO" id="GO:0016491">
    <property type="term" value="F:oxidoreductase activity"/>
    <property type="evidence" value="ECO:0007669"/>
    <property type="project" value="UniProtKB-KW"/>
</dbReference>
<organism evidence="4">
    <name type="scientific">marine metagenome</name>
    <dbReference type="NCBI Taxonomy" id="408172"/>
    <lineage>
        <taxon>unclassified sequences</taxon>
        <taxon>metagenomes</taxon>
        <taxon>ecological metagenomes</taxon>
    </lineage>
</organism>
<accession>A0A383DDJ9</accession>
<sequence length="148" mass="16851">MTQRFGLLGCSKIAEKSFFPVMKSSELARPFFVGSRSSSKSKAWSEKYNCEYFGNYDDVINSDVDAVYISLPIGLHEEWSVKSLKAGKHVLCEKSATTSYHSALKMVKVAKESNRRILEGFSFRYHPQHRNVKELMANELGEVRNFQG</sequence>
<feature type="domain" description="Gfo/Idh/MocA-like oxidoreductase N-terminal" evidence="3">
    <location>
        <begin position="4"/>
        <end position="120"/>
    </location>
</feature>
<name>A0A383DDJ9_9ZZZZ</name>
<proteinExistence type="inferred from homology"/>
<evidence type="ECO:0000256" key="2">
    <source>
        <dbReference type="ARBA" id="ARBA00023002"/>
    </source>
</evidence>
<dbReference type="InterPro" id="IPR050984">
    <property type="entry name" value="Gfo/Idh/MocA_domain"/>
</dbReference>
<gene>
    <name evidence="4" type="ORF">METZ01_LOCUS495257</name>
</gene>
<dbReference type="InterPro" id="IPR000683">
    <property type="entry name" value="Gfo/Idh/MocA-like_OxRdtase_N"/>
</dbReference>
<evidence type="ECO:0000256" key="1">
    <source>
        <dbReference type="ARBA" id="ARBA00010928"/>
    </source>
</evidence>
<dbReference type="SUPFAM" id="SSF51735">
    <property type="entry name" value="NAD(P)-binding Rossmann-fold domains"/>
    <property type="match status" value="1"/>
</dbReference>
<dbReference type="EMBL" id="UINC01216314">
    <property type="protein sequence ID" value="SVE42403.1"/>
    <property type="molecule type" value="Genomic_DNA"/>
</dbReference>
<reference evidence="4" key="1">
    <citation type="submission" date="2018-05" db="EMBL/GenBank/DDBJ databases">
        <authorList>
            <person name="Lanie J.A."/>
            <person name="Ng W.-L."/>
            <person name="Kazmierczak K.M."/>
            <person name="Andrzejewski T.M."/>
            <person name="Davidsen T.M."/>
            <person name="Wayne K.J."/>
            <person name="Tettelin H."/>
            <person name="Glass J.I."/>
            <person name="Rusch D."/>
            <person name="Podicherti R."/>
            <person name="Tsui H.-C.T."/>
            <person name="Winkler M.E."/>
        </authorList>
    </citation>
    <scope>NUCLEOTIDE SEQUENCE</scope>
</reference>
<protein>
    <recommendedName>
        <fullName evidence="3">Gfo/Idh/MocA-like oxidoreductase N-terminal domain-containing protein</fullName>
    </recommendedName>
</protein>
<dbReference type="PANTHER" id="PTHR22604">
    <property type="entry name" value="OXIDOREDUCTASES"/>
    <property type="match status" value="1"/>
</dbReference>
<dbReference type="InterPro" id="IPR036291">
    <property type="entry name" value="NAD(P)-bd_dom_sf"/>
</dbReference>
<evidence type="ECO:0000259" key="3">
    <source>
        <dbReference type="Pfam" id="PF01408"/>
    </source>
</evidence>
<comment type="similarity">
    <text evidence="1">Belongs to the Gfo/Idh/MocA family.</text>
</comment>
<evidence type="ECO:0000313" key="4">
    <source>
        <dbReference type="EMBL" id="SVE42403.1"/>
    </source>
</evidence>
<keyword evidence="2" id="KW-0560">Oxidoreductase</keyword>
<dbReference type="PANTHER" id="PTHR22604:SF105">
    <property type="entry name" value="TRANS-1,2-DIHYDROBENZENE-1,2-DIOL DEHYDROGENASE"/>
    <property type="match status" value="1"/>
</dbReference>